<accession>A0AAU7U625</accession>
<keyword evidence="2" id="KW-0813">Transport</keyword>
<feature type="transmembrane region" description="Helical" evidence="6">
    <location>
        <begin position="12"/>
        <end position="35"/>
    </location>
</feature>
<evidence type="ECO:0000259" key="7">
    <source>
        <dbReference type="PROSITE" id="PS50850"/>
    </source>
</evidence>
<geneLocation type="plasmid" evidence="8">
    <name>pDson01</name>
</geneLocation>
<dbReference type="PANTHER" id="PTHR23504:SF15">
    <property type="entry name" value="MAJOR FACILITATOR SUPERFAMILY (MFS) PROFILE DOMAIN-CONTAINING PROTEIN"/>
    <property type="match status" value="1"/>
</dbReference>
<evidence type="ECO:0000256" key="3">
    <source>
        <dbReference type="ARBA" id="ARBA00022692"/>
    </source>
</evidence>
<evidence type="ECO:0000256" key="2">
    <source>
        <dbReference type="ARBA" id="ARBA00022448"/>
    </source>
</evidence>
<dbReference type="GO" id="GO:0016020">
    <property type="term" value="C:membrane"/>
    <property type="evidence" value="ECO:0007669"/>
    <property type="project" value="UniProtKB-SubCell"/>
</dbReference>
<organism evidence="8">
    <name type="scientific">Deinococcus sonorensis KR-87</name>
    <dbReference type="NCBI Taxonomy" id="694439"/>
    <lineage>
        <taxon>Bacteria</taxon>
        <taxon>Thermotogati</taxon>
        <taxon>Deinococcota</taxon>
        <taxon>Deinococci</taxon>
        <taxon>Deinococcales</taxon>
        <taxon>Deinococcaceae</taxon>
        <taxon>Deinococcus</taxon>
    </lineage>
</organism>
<dbReference type="InterPro" id="IPR036259">
    <property type="entry name" value="MFS_trans_sf"/>
</dbReference>
<reference evidence="8" key="1">
    <citation type="submission" date="2024-06" db="EMBL/GenBank/DDBJ databases">
        <title>Draft Genome Sequence of Deinococcus sonorensis Type Strain KR-87, a Biofilm Producing Representative of the Genus Deinococcus.</title>
        <authorList>
            <person name="Boren L.S."/>
            <person name="Grosso R.A."/>
            <person name="Hugenberg-Cox A.N."/>
            <person name="Hill J.T.E."/>
            <person name="Albert C.M."/>
            <person name="Tuohy J.M."/>
        </authorList>
    </citation>
    <scope>NUCLEOTIDE SEQUENCE</scope>
    <source>
        <strain evidence="8">KR-87</strain>
        <plasmid evidence="8">pDson01</plasmid>
    </source>
</reference>
<evidence type="ECO:0000256" key="4">
    <source>
        <dbReference type="ARBA" id="ARBA00022989"/>
    </source>
</evidence>
<keyword evidence="5 6" id="KW-0472">Membrane</keyword>
<dbReference type="InterPro" id="IPR020846">
    <property type="entry name" value="MFS_dom"/>
</dbReference>
<dbReference type="PROSITE" id="PS50850">
    <property type="entry name" value="MFS"/>
    <property type="match status" value="1"/>
</dbReference>
<feature type="domain" description="Major facilitator superfamily (MFS) profile" evidence="7">
    <location>
        <begin position="8"/>
        <end position="399"/>
    </location>
</feature>
<dbReference type="EMBL" id="CP158297">
    <property type="protein sequence ID" value="XBV83823.1"/>
    <property type="molecule type" value="Genomic_DNA"/>
</dbReference>
<dbReference type="KEGG" id="dsc:ABOD76_01865"/>
<evidence type="ECO:0000256" key="5">
    <source>
        <dbReference type="ARBA" id="ARBA00023136"/>
    </source>
</evidence>
<keyword evidence="8" id="KW-0614">Plasmid</keyword>
<feature type="transmembrane region" description="Helical" evidence="6">
    <location>
        <begin position="47"/>
        <end position="66"/>
    </location>
</feature>
<sequence>MSTPRSPGLPFIFVTLALDMIGLGLVIPVAPMLVAHLARDPLAAPQFLGLLVALFSTAQLLAAPIFGMLSDRFGRRPVLLISTLVTALAYMLAALAPSLMWLLLARTLGGVGAATVGVANAYIADVSTPENRARNFGIAGAAFGLGLIIGPALGGLLSGLDLRLPFLVSATLAALNFLYGLLVLPESRRAAPAPFDPRTLVPLRALGTLSHFSGLPVLAAVVLLGSLATQFLTSTWVLHGAMRYGWTPATNGLTLAIAGLLSAIVQVAVLPRVLRRVGPEQTVALGLLIGVASNVLYGLAAAPWMLWASLPIGALSGLATPALQAITTNKAAPHAQGAVQGALAGLTSISAIVGPLAATALFSRFASPHATPFVPGAAYFAAALLLFASFAVFASTRSVLQGEPA</sequence>
<feature type="transmembrane region" description="Helical" evidence="6">
    <location>
        <begin position="306"/>
        <end position="326"/>
    </location>
</feature>
<protein>
    <submittedName>
        <fullName evidence="8">MFS transporter</fullName>
    </submittedName>
</protein>
<comment type="subcellular location">
    <subcellularLocation>
        <location evidence="1">Membrane</location>
        <topology evidence="1">Multi-pass membrane protein</topology>
    </subcellularLocation>
</comment>
<dbReference type="SUPFAM" id="SSF103473">
    <property type="entry name" value="MFS general substrate transporter"/>
    <property type="match status" value="1"/>
</dbReference>
<proteinExistence type="predicted"/>
<feature type="transmembrane region" description="Helical" evidence="6">
    <location>
        <begin position="78"/>
        <end position="97"/>
    </location>
</feature>
<feature type="transmembrane region" description="Helical" evidence="6">
    <location>
        <begin position="252"/>
        <end position="270"/>
    </location>
</feature>
<feature type="transmembrane region" description="Helical" evidence="6">
    <location>
        <begin position="136"/>
        <end position="158"/>
    </location>
</feature>
<feature type="transmembrane region" description="Helical" evidence="6">
    <location>
        <begin position="205"/>
        <end position="232"/>
    </location>
</feature>
<gene>
    <name evidence="8" type="ORF">ABOD76_01865</name>
</gene>
<keyword evidence="4 6" id="KW-1133">Transmembrane helix</keyword>
<dbReference type="GO" id="GO:0022857">
    <property type="term" value="F:transmembrane transporter activity"/>
    <property type="evidence" value="ECO:0007669"/>
    <property type="project" value="InterPro"/>
</dbReference>
<evidence type="ECO:0000256" key="1">
    <source>
        <dbReference type="ARBA" id="ARBA00004141"/>
    </source>
</evidence>
<dbReference type="PRINTS" id="PR01035">
    <property type="entry name" value="TCRTETA"/>
</dbReference>
<feature type="transmembrane region" description="Helical" evidence="6">
    <location>
        <begin position="103"/>
        <end position="124"/>
    </location>
</feature>
<name>A0AAU7U625_9DEIO</name>
<dbReference type="Gene3D" id="1.20.1250.20">
    <property type="entry name" value="MFS general substrate transporter like domains"/>
    <property type="match status" value="1"/>
</dbReference>
<evidence type="ECO:0000313" key="8">
    <source>
        <dbReference type="EMBL" id="XBV83823.1"/>
    </source>
</evidence>
<dbReference type="InterPro" id="IPR011701">
    <property type="entry name" value="MFS"/>
</dbReference>
<dbReference type="Pfam" id="PF07690">
    <property type="entry name" value="MFS_1"/>
    <property type="match status" value="1"/>
</dbReference>
<dbReference type="AlphaFoldDB" id="A0AAU7U625"/>
<dbReference type="RefSeq" id="WP_350241594.1">
    <property type="nucleotide sequence ID" value="NZ_CP158297.1"/>
</dbReference>
<feature type="transmembrane region" description="Helical" evidence="6">
    <location>
        <begin position="378"/>
        <end position="400"/>
    </location>
</feature>
<feature type="transmembrane region" description="Helical" evidence="6">
    <location>
        <begin position="282"/>
        <end position="300"/>
    </location>
</feature>
<feature type="transmembrane region" description="Helical" evidence="6">
    <location>
        <begin position="338"/>
        <end position="358"/>
    </location>
</feature>
<dbReference type="InterPro" id="IPR001958">
    <property type="entry name" value="Tet-R_TetA/multi-R_MdtG-like"/>
</dbReference>
<evidence type="ECO:0000256" key="6">
    <source>
        <dbReference type="SAM" id="Phobius"/>
    </source>
</evidence>
<feature type="transmembrane region" description="Helical" evidence="6">
    <location>
        <begin position="164"/>
        <end position="184"/>
    </location>
</feature>
<dbReference type="PANTHER" id="PTHR23504">
    <property type="entry name" value="MAJOR FACILITATOR SUPERFAMILY DOMAIN-CONTAINING PROTEIN 10"/>
    <property type="match status" value="1"/>
</dbReference>
<keyword evidence="3 6" id="KW-0812">Transmembrane</keyword>